<keyword evidence="5" id="KW-0067">ATP-binding</keyword>
<feature type="domain" description="Cyclic GMP-AMP synthase DncV-like nucleotidyltransferase" evidence="11">
    <location>
        <begin position="53"/>
        <end position="136"/>
    </location>
</feature>
<evidence type="ECO:0000256" key="8">
    <source>
        <dbReference type="ARBA" id="ARBA00023118"/>
    </source>
</evidence>
<keyword evidence="1" id="KW-0808">Transferase</keyword>
<evidence type="ECO:0000313" key="13">
    <source>
        <dbReference type="Proteomes" id="UP000246352"/>
    </source>
</evidence>
<dbReference type="GO" id="GO:0046872">
    <property type="term" value="F:metal ion binding"/>
    <property type="evidence" value="ECO:0007669"/>
    <property type="project" value="UniProtKB-KW"/>
</dbReference>
<evidence type="ECO:0000256" key="7">
    <source>
        <dbReference type="ARBA" id="ARBA00023080"/>
    </source>
</evidence>
<dbReference type="RefSeq" id="WP_110030344.1">
    <property type="nucleotide sequence ID" value="NZ_QGTR01000001.1"/>
</dbReference>
<gene>
    <name evidence="12" type="ORF">DFR52_101528</name>
</gene>
<proteinExistence type="predicted"/>
<accession>A0A317PRP7</accession>
<dbReference type="EMBL" id="QGTR01000001">
    <property type="protein sequence ID" value="PWW03839.1"/>
    <property type="molecule type" value="Genomic_DNA"/>
</dbReference>
<dbReference type="OrthoDB" id="7572058at2"/>
<dbReference type="GO" id="GO:0016779">
    <property type="term" value="F:nucleotidyltransferase activity"/>
    <property type="evidence" value="ECO:0007669"/>
    <property type="project" value="UniProtKB-KW"/>
</dbReference>
<dbReference type="InterPro" id="IPR048445">
    <property type="entry name" value="DncV-like_NTFase"/>
</dbReference>
<sequence length="349" mass="39728">MKNCDAQVLKYQRDMVKLSDDERMDIKDKADTNRERLKGGLAADNKPAPIGLHTQGSYSMKTMIQEEDGDYDIDDGVYFKKEDLVGPNGGEMSALAVRKMICDALQDKRFKTAPEVRKNCVRVYYDQGFHVDVPSYRKIEIKDPISGEMKPAWELAGSDWKRSDARSVTKWFKTANSTRCSDASAGGDRGQFVRMTRLMKKFAKSRISWKSKTTSGFAISRLVEESYLEIKGRNDEAFRELMRQICDRLEYNDEIGHPTLTGENIVSSGNPKVAFFKDCLEENLVHLEVLDHPDCTHEQAMKAWDKVFNSDWFRSQPDPDAEKKIDARTTAPVIKGGETRYATDDGRFA</sequence>
<dbReference type="AlphaFoldDB" id="A0A317PRP7"/>
<name>A0A317PRP7_9HYPH</name>
<dbReference type="Pfam" id="PF21654">
    <property type="entry name" value="DncV-like_NTFase"/>
    <property type="match status" value="1"/>
</dbReference>
<dbReference type="Proteomes" id="UP000246352">
    <property type="component" value="Unassembled WGS sequence"/>
</dbReference>
<comment type="caution">
    <text evidence="12">The sequence shown here is derived from an EMBL/GenBank/DDBJ whole genome shotgun (WGS) entry which is preliminary data.</text>
</comment>
<dbReference type="GO" id="GO:0005524">
    <property type="term" value="F:ATP binding"/>
    <property type="evidence" value="ECO:0007669"/>
    <property type="project" value="UniProtKB-KW"/>
</dbReference>
<protein>
    <recommendedName>
        <fullName evidence="9">Cyclic GMP-AMP synthase</fullName>
    </recommendedName>
</protein>
<keyword evidence="3" id="KW-0479">Metal-binding</keyword>
<evidence type="ECO:0000256" key="10">
    <source>
        <dbReference type="ARBA" id="ARBA00048304"/>
    </source>
</evidence>
<keyword evidence="6" id="KW-0460">Magnesium</keyword>
<keyword evidence="8" id="KW-0051">Antiviral defense</keyword>
<evidence type="ECO:0000256" key="4">
    <source>
        <dbReference type="ARBA" id="ARBA00022741"/>
    </source>
</evidence>
<evidence type="ECO:0000256" key="9">
    <source>
        <dbReference type="ARBA" id="ARBA00044145"/>
    </source>
</evidence>
<comment type="catalytic activity">
    <reaction evidence="10">
        <text>GTP + ATP = 3',3'-cGAMP + 2 diphosphate</text>
        <dbReference type="Rhea" id="RHEA:35647"/>
        <dbReference type="ChEBI" id="CHEBI:30616"/>
        <dbReference type="ChEBI" id="CHEBI:33019"/>
        <dbReference type="ChEBI" id="CHEBI:37565"/>
        <dbReference type="ChEBI" id="CHEBI:71501"/>
    </reaction>
    <physiologicalReaction direction="left-to-right" evidence="10">
        <dbReference type="Rhea" id="RHEA:35648"/>
    </physiologicalReaction>
</comment>
<dbReference type="GO" id="GO:0051607">
    <property type="term" value="P:defense response to virus"/>
    <property type="evidence" value="ECO:0007669"/>
    <property type="project" value="UniProtKB-KW"/>
</dbReference>
<evidence type="ECO:0000259" key="11">
    <source>
        <dbReference type="Pfam" id="PF21654"/>
    </source>
</evidence>
<dbReference type="GO" id="GO:0009117">
    <property type="term" value="P:nucleotide metabolic process"/>
    <property type="evidence" value="ECO:0007669"/>
    <property type="project" value="UniProtKB-KW"/>
</dbReference>
<evidence type="ECO:0000256" key="6">
    <source>
        <dbReference type="ARBA" id="ARBA00022842"/>
    </source>
</evidence>
<evidence type="ECO:0000313" key="12">
    <source>
        <dbReference type="EMBL" id="PWW03839.1"/>
    </source>
</evidence>
<evidence type="ECO:0000256" key="5">
    <source>
        <dbReference type="ARBA" id="ARBA00022840"/>
    </source>
</evidence>
<keyword evidence="4" id="KW-0547">Nucleotide-binding</keyword>
<reference evidence="12 13" key="1">
    <citation type="submission" date="2018-05" db="EMBL/GenBank/DDBJ databases">
        <title>Genomic Encyclopedia of Type Strains, Phase IV (KMG-IV): sequencing the most valuable type-strain genomes for metagenomic binning, comparative biology and taxonomic classification.</title>
        <authorList>
            <person name="Goeker M."/>
        </authorList>
    </citation>
    <scope>NUCLEOTIDE SEQUENCE [LARGE SCALE GENOMIC DNA]</scope>
    <source>
        <strain evidence="12 13">DSM 16791</strain>
    </source>
</reference>
<evidence type="ECO:0000256" key="1">
    <source>
        <dbReference type="ARBA" id="ARBA00022679"/>
    </source>
</evidence>
<keyword evidence="13" id="KW-1185">Reference proteome</keyword>
<organism evidence="12 13">
    <name type="scientific">Hoeflea marina</name>
    <dbReference type="NCBI Taxonomy" id="274592"/>
    <lineage>
        <taxon>Bacteria</taxon>
        <taxon>Pseudomonadati</taxon>
        <taxon>Pseudomonadota</taxon>
        <taxon>Alphaproteobacteria</taxon>
        <taxon>Hyphomicrobiales</taxon>
        <taxon>Rhizobiaceae</taxon>
        <taxon>Hoeflea</taxon>
    </lineage>
</organism>
<evidence type="ECO:0000256" key="3">
    <source>
        <dbReference type="ARBA" id="ARBA00022723"/>
    </source>
</evidence>
<keyword evidence="7" id="KW-0546">Nucleotide metabolism</keyword>
<keyword evidence="2" id="KW-0548">Nucleotidyltransferase</keyword>
<evidence type="ECO:0000256" key="2">
    <source>
        <dbReference type="ARBA" id="ARBA00022695"/>
    </source>
</evidence>